<dbReference type="AlphaFoldDB" id="A0A0A9DHY0"/>
<name>A0A0A9DHY0_ARUDO</name>
<protein>
    <submittedName>
        <fullName evidence="1">Uncharacterized protein</fullName>
    </submittedName>
</protein>
<proteinExistence type="predicted"/>
<reference evidence="1" key="2">
    <citation type="journal article" date="2015" name="Data Brief">
        <title>Shoot transcriptome of the giant reed, Arundo donax.</title>
        <authorList>
            <person name="Barrero R.A."/>
            <person name="Guerrero F.D."/>
            <person name="Moolhuijzen P."/>
            <person name="Goolsby J.A."/>
            <person name="Tidwell J."/>
            <person name="Bellgard S.E."/>
            <person name="Bellgard M.I."/>
        </authorList>
    </citation>
    <scope>NUCLEOTIDE SEQUENCE</scope>
    <source>
        <tissue evidence="1">Shoot tissue taken approximately 20 cm above the soil surface</tissue>
    </source>
</reference>
<sequence>MITKFLCKLHHCLDLLACCLEEEGKKELHQAIIRTFRRGPQFVSSNYQHHVITRERFEPDLAKRLIKKQTYRSPCQGQDNPIHKRLPAFIIYVTDNSVHDLSADL</sequence>
<reference evidence="1" key="1">
    <citation type="submission" date="2014-09" db="EMBL/GenBank/DDBJ databases">
        <authorList>
            <person name="Magalhaes I.L.F."/>
            <person name="Oliveira U."/>
            <person name="Santos F.R."/>
            <person name="Vidigal T.H.D.A."/>
            <person name="Brescovit A.D."/>
            <person name="Santos A.J."/>
        </authorList>
    </citation>
    <scope>NUCLEOTIDE SEQUENCE</scope>
    <source>
        <tissue evidence="1">Shoot tissue taken approximately 20 cm above the soil surface</tissue>
    </source>
</reference>
<accession>A0A0A9DHY0</accession>
<organism evidence="1">
    <name type="scientific">Arundo donax</name>
    <name type="common">Giant reed</name>
    <name type="synonym">Donax arundinaceus</name>
    <dbReference type="NCBI Taxonomy" id="35708"/>
    <lineage>
        <taxon>Eukaryota</taxon>
        <taxon>Viridiplantae</taxon>
        <taxon>Streptophyta</taxon>
        <taxon>Embryophyta</taxon>
        <taxon>Tracheophyta</taxon>
        <taxon>Spermatophyta</taxon>
        <taxon>Magnoliopsida</taxon>
        <taxon>Liliopsida</taxon>
        <taxon>Poales</taxon>
        <taxon>Poaceae</taxon>
        <taxon>PACMAD clade</taxon>
        <taxon>Arundinoideae</taxon>
        <taxon>Arundineae</taxon>
        <taxon>Arundo</taxon>
    </lineage>
</organism>
<dbReference type="EMBL" id="GBRH01211607">
    <property type="protein sequence ID" value="JAD86288.1"/>
    <property type="molecule type" value="Transcribed_RNA"/>
</dbReference>
<evidence type="ECO:0000313" key="1">
    <source>
        <dbReference type="EMBL" id="JAD86288.1"/>
    </source>
</evidence>